<feature type="transmembrane region" description="Helical" evidence="18">
    <location>
        <begin position="116"/>
        <end position="133"/>
    </location>
</feature>
<evidence type="ECO:0000256" key="7">
    <source>
        <dbReference type="ARBA" id="ARBA00022692"/>
    </source>
</evidence>
<protein>
    <recommendedName>
        <fullName evidence="4 18">NADH-ubiquinone oxidoreductase chain 4</fullName>
        <ecNumber evidence="3 18">7.1.1.2</ecNumber>
    </recommendedName>
</protein>
<dbReference type="GO" id="GO:0008137">
    <property type="term" value="F:NADH dehydrogenase (ubiquinone) activity"/>
    <property type="evidence" value="ECO:0007669"/>
    <property type="project" value="UniProtKB-UniRule"/>
</dbReference>
<accession>A0A0E3U2G9</accession>
<evidence type="ECO:0000256" key="10">
    <source>
        <dbReference type="ARBA" id="ARBA00022989"/>
    </source>
</evidence>
<feature type="transmembrane region" description="Helical" evidence="18">
    <location>
        <begin position="21"/>
        <end position="41"/>
    </location>
</feature>
<dbReference type="EMBL" id="KP724691">
    <property type="protein sequence ID" value="AKC58411.1"/>
    <property type="molecule type" value="Genomic_DNA"/>
</dbReference>
<evidence type="ECO:0000256" key="12">
    <source>
        <dbReference type="ARBA" id="ARBA00023075"/>
    </source>
</evidence>
<dbReference type="GO" id="GO:0015990">
    <property type="term" value="P:electron transport coupled proton transport"/>
    <property type="evidence" value="ECO:0007669"/>
    <property type="project" value="TreeGrafter"/>
</dbReference>
<sequence length="459" mass="51820">MLKIVIPSIMILPLTWLSKNNMIWINTISYSFIISLTSLFILNQYNDTSLNFSTVSFSDSLSSPLLILTTWLLPLMLLASQNHLKKEPEIYKKTYISLLSTLQILLILTFSATELILFYILFEATLIPTLIIITRWGNQTERLNAGMYFLFYTLIGSIPLLIALIHSHNIMGTMNFIMLNIQQPLNTHSWSNHIMWLAFMMAFLVKMPLYGVHLWLPKAHVEAPIAGSMILAAILLKLGGYGMMRISVLLDPINKSMAYPFILLSLWGMIMTSSICLRQTDLKSLIAYSSVSHMALVIVAVMIQTPWSYMGATALMIAHGLTSSLLFCLANTNYERIHSRTMILVRGMQTILPLMGTWWMLGSLANLALPPSINLIGELIIISSSFSWANSTIILMGMNTLITAMYSLYMLITTQRGKTTHHTKNILPSHTRESTIMTLHIFPIILLSLNPMFILGFPY</sequence>
<reference evidence="21" key="1">
    <citation type="submission" date="2015-01" db="EMBL/GenBank/DDBJ databases">
        <title>Complete mitochondrial genome of the Myospalax aspalax.</title>
        <authorList>
            <person name="Lu Z.Sr."/>
            <person name="Wu X.Sr."/>
            <person name="Fu H.Sr."/>
            <person name="Yuan S.Sr."/>
        </authorList>
    </citation>
    <scope>NUCLEOTIDE SEQUENCE</scope>
</reference>
<evidence type="ECO:0000256" key="16">
    <source>
        <dbReference type="ARBA" id="ARBA00024376"/>
    </source>
</evidence>
<keyword evidence="14 18" id="KW-0472">Membrane</keyword>
<comment type="subcellular location">
    <subcellularLocation>
        <location evidence="1 18">Mitochondrion membrane</location>
        <topology evidence="1 18">Multi-pass membrane protein</topology>
    </subcellularLocation>
</comment>
<evidence type="ECO:0000256" key="1">
    <source>
        <dbReference type="ARBA" id="ARBA00004225"/>
    </source>
</evidence>
<feature type="domain" description="NADH:ubiquinone oxidoreductase chain 4 N-terminal" evidence="20">
    <location>
        <begin position="1"/>
        <end position="109"/>
    </location>
</feature>
<evidence type="ECO:0000256" key="15">
    <source>
        <dbReference type="ARBA" id="ARBA00024313"/>
    </source>
</evidence>
<feature type="transmembrane region" description="Helical" evidence="18">
    <location>
        <begin position="435"/>
        <end position="457"/>
    </location>
</feature>
<comment type="catalytic activity">
    <reaction evidence="17 18">
        <text>a ubiquinone + NADH + 5 H(+)(in) = a ubiquinol + NAD(+) + 4 H(+)(out)</text>
        <dbReference type="Rhea" id="RHEA:29091"/>
        <dbReference type="Rhea" id="RHEA-COMP:9565"/>
        <dbReference type="Rhea" id="RHEA-COMP:9566"/>
        <dbReference type="ChEBI" id="CHEBI:15378"/>
        <dbReference type="ChEBI" id="CHEBI:16389"/>
        <dbReference type="ChEBI" id="CHEBI:17976"/>
        <dbReference type="ChEBI" id="CHEBI:57540"/>
        <dbReference type="ChEBI" id="CHEBI:57945"/>
        <dbReference type="EC" id="7.1.1.2"/>
    </reaction>
</comment>
<dbReference type="EC" id="7.1.1.2" evidence="3 18"/>
<keyword evidence="9 18" id="KW-0249">Electron transport</keyword>
<feature type="transmembrane region" description="Helical" evidence="18">
    <location>
        <begin position="223"/>
        <end position="244"/>
    </location>
</feature>
<dbReference type="Pfam" id="PF00361">
    <property type="entry name" value="Proton_antipo_M"/>
    <property type="match status" value="1"/>
</dbReference>
<evidence type="ECO:0000259" key="20">
    <source>
        <dbReference type="Pfam" id="PF01059"/>
    </source>
</evidence>
<feature type="transmembrane region" description="Helical" evidence="18">
    <location>
        <begin position="284"/>
        <end position="303"/>
    </location>
</feature>
<comment type="function">
    <text evidence="15 18">Core subunit of the mitochondrial membrane respiratory chain NADH dehydrogenase (Complex I) which catalyzes electron transfer from NADH through the respiratory chain, using ubiquinone as an electron acceptor. Essential for the catalytic activity and assembly of complex I.</text>
</comment>
<feature type="transmembrane region" description="Helical" evidence="18">
    <location>
        <begin position="61"/>
        <end position="78"/>
    </location>
</feature>
<evidence type="ECO:0000256" key="6">
    <source>
        <dbReference type="ARBA" id="ARBA00022660"/>
    </source>
</evidence>
<feature type="domain" description="NADH:quinone oxidoreductase/Mrp antiporter transmembrane" evidence="19">
    <location>
        <begin position="112"/>
        <end position="403"/>
    </location>
</feature>
<keyword evidence="13 18" id="KW-0496">Mitochondrion</keyword>
<evidence type="ECO:0000256" key="13">
    <source>
        <dbReference type="ARBA" id="ARBA00023128"/>
    </source>
</evidence>
<feature type="transmembrane region" description="Helical" evidence="18">
    <location>
        <begin position="194"/>
        <end position="216"/>
    </location>
</feature>
<dbReference type="InterPro" id="IPR001750">
    <property type="entry name" value="ND/Mrp_TM"/>
</dbReference>
<evidence type="ECO:0000256" key="11">
    <source>
        <dbReference type="ARBA" id="ARBA00023027"/>
    </source>
</evidence>
<dbReference type="PANTHER" id="PTHR43507:SF20">
    <property type="entry name" value="NADH-UBIQUINONE OXIDOREDUCTASE CHAIN 4"/>
    <property type="match status" value="1"/>
</dbReference>
<evidence type="ECO:0000256" key="17">
    <source>
        <dbReference type="ARBA" id="ARBA00049551"/>
    </source>
</evidence>
<feature type="transmembrane region" description="Helical" evidence="18">
    <location>
        <begin position="256"/>
        <end position="277"/>
    </location>
</feature>
<dbReference type="GO" id="GO:0048039">
    <property type="term" value="F:ubiquinone binding"/>
    <property type="evidence" value="ECO:0007669"/>
    <property type="project" value="TreeGrafter"/>
</dbReference>
<keyword evidence="6 18" id="KW-0679">Respiratory chain</keyword>
<evidence type="ECO:0000256" key="5">
    <source>
        <dbReference type="ARBA" id="ARBA00022448"/>
    </source>
</evidence>
<feature type="transmembrane region" description="Helical" evidence="18">
    <location>
        <begin position="309"/>
        <end position="330"/>
    </location>
</feature>
<evidence type="ECO:0000256" key="2">
    <source>
        <dbReference type="ARBA" id="ARBA00009025"/>
    </source>
</evidence>
<gene>
    <name evidence="21" type="primary">ND4</name>
</gene>
<dbReference type="GeneID" id="24143916"/>
<dbReference type="RefSeq" id="YP_009133136.1">
    <property type="nucleotide sequence ID" value="NC_026915.1"/>
</dbReference>
<keyword evidence="12 18" id="KW-0830">Ubiquinone</keyword>
<dbReference type="Pfam" id="PF01059">
    <property type="entry name" value="Oxidored_q5_N"/>
    <property type="match status" value="1"/>
</dbReference>
<dbReference type="InterPro" id="IPR000260">
    <property type="entry name" value="NADH4_N"/>
</dbReference>
<dbReference type="AlphaFoldDB" id="A0A0E3U2G9"/>
<evidence type="ECO:0000256" key="4">
    <source>
        <dbReference type="ARBA" id="ARBA00021006"/>
    </source>
</evidence>
<evidence type="ECO:0000259" key="19">
    <source>
        <dbReference type="Pfam" id="PF00361"/>
    </source>
</evidence>
<keyword evidence="11 18" id="KW-0520">NAD</keyword>
<comment type="similarity">
    <text evidence="2 18">Belongs to the complex I subunit 4 family.</text>
</comment>
<feature type="transmembrane region" description="Helical" evidence="18">
    <location>
        <begin position="393"/>
        <end position="414"/>
    </location>
</feature>
<feature type="transmembrane region" description="Helical" evidence="18">
    <location>
        <begin position="90"/>
        <end position="110"/>
    </location>
</feature>
<dbReference type="GO" id="GO:0003954">
    <property type="term" value="F:NADH dehydrogenase activity"/>
    <property type="evidence" value="ECO:0007669"/>
    <property type="project" value="TreeGrafter"/>
</dbReference>
<evidence type="ECO:0000256" key="9">
    <source>
        <dbReference type="ARBA" id="ARBA00022982"/>
    </source>
</evidence>
<geneLocation type="mitochondrion" evidence="21"/>
<keyword evidence="10 18" id="KW-1133">Transmembrane helix</keyword>
<evidence type="ECO:0000256" key="18">
    <source>
        <dbReference type="RuleBase" id="RU003297"/>
    </source>
</evidence>
<comment type="subunit">
    <text evidence="16">Core subunit of respiratory chain NADH dehydrogenase (Complex I) which is composed of 45 different subunits.</text>
</comment>
<dbReference type="CTD" id="4538"/>
<dbReference type="InterPro" id="IPR010227">
    <property type="entry name" value="NADH_Q_OxRdtase_chainM/4"/>
</dbReference>
<evidence type="ECO:0000256" key="14">
    <source>
        <dbReference type="ARBA" id="ARBA00023136"/>
    </source>
</evidence>
<proteinExistence type="inferred from homology"/>
<evidence type="ECO:0000256" key="3">
    <source>
        <dbReference type="ARBA" id="ARBA00012944"/>
    </source>
</evidence>
<dbReference type="GO" id="GO:0031966">
    <property type="term" value="C:mitochondrial membrane"/>
    <property type="evidence" value="ECO:0007669"/>
    <property type="project" value="UniProtKB-SubCell"/>
</dbReference>
<dbReference type="PANTHER" id="PTHR43507">
    <property type="entry name" value="NADH-UBIQUINONE OXIDOREDUCTASE CHAIN 4"/>
    <property type="match status" value="1"/>
</dbReference>
<feature type="transmembrane region" description="Helical" evidence="18">
    <location>
        <begin position="145"/>
        <end position="165"/>
    </location>
</feature>
<keyword evidence="5 18" id="KW-0813">Transport</keyword>
<organism evidence="21">
    <name type="scientific">Myospalax aspalax</name>
    <name type="common">False zokor</name>
    <dbReference type="NCBI Taxonomy" id="213498"/>
    <lineage>
        <taxon>Eukaryota</taxon>
        <taxon>Metazoa</taxon>
        <taxon>Chordata</taxon>
        <taxon>Craniata</taxon>
        <taxon>Vertebrata</taxon>
        <taxon>Euteleostomi</taxon>
        <taxon>Mammalia</taxon>
        <taxon>Eutheria</taxon>
        <taxon>Euarchontoglires</taxon>
        <taxon>Glires</taxon>
        <taxon>Rodentia</taxon>
        <taxon>Myomorpha</taxon>
        <taxon>Muroidea</taxon>
        <taxon>Spalacidae</taxon>
        <taxon>Myospalacinae</taxon>
        <taxon>Myospalax</taxon>
    </lineage>
</organism>
<keyword evidence="7 18" id="KW-0812">Transmembrane</keyword>
<dbReference type="NCBIfam" id="TIGR01972">
    <property type="entry name" value="NDH_I_M"/>
    <property type="match status" value="1"/>
</dbReference>
<dbReference type="GO" id="GO:0042773">
    <property type="term" value="P:ATP synthesis coupled electron transport"/>
    <property type="evidence" value="ECO:0007669"/>
    <property type="project" value="InterPro"/>
</dbReference>
<evidence type="ECO:0000313" key="21">
    <source>
        <dbReference type="EMBL" id="AKC58411.1"/>
    </source>
</evidence>
<dbReference type="PRINTS" id="PR01437">
    <property type="entry name" value="NUOXDRDTASE4"/>
</dbReference>
<name>A0A0E3U2G9_MYOAS</name>
<keyword evidence="8" id="KW-1278">Translocase</keyword>
<dbReference type="InterPro" id="IPR003918">
    <property type="entry name" value="NADH_UbQ_OxRdtase"/>
</dbReference>
<evidence type="ECO:0000256" key="8">
    <source>
        <dbReference type="ARBA" id="ARBA00022967"/>
    </source>
</evidence>